<accession>A0A409XHR3</accession>
<dbReference type="InParanoid" id="A0A409XHR3"/>
<keyword evidence="3" id="KW-1185">Reference proteome</keyword>
<dbReference type="STRING" id="93625.A0A409XHR3"/>
<feature type="compositionally biased region" description="Polar residues" evidence="1">
    <location>
        <begin position="415"/>
        <end position="429"/>
    </location>
</feature>
<sequence>MPQISLWSTPPSPQHSHSALMPANTIDLSKFADHAFSYDQVLSRLQRLAPISSPNPFLYNSRSSSLDPSPTSSMTSSSASLNANPPQETFFSTRSRVVRLYNLPAMAESFLSAVFLPHNVRALNAMEQRCIPVPATMWELREGLSTGRRDSVWAVFRTHEEACVALALSGRTMSVATALESDLEPFHKLHRFILRDPASNCLAPTSMRNNNNNTGNNTLDLPSLPPLRVSSSLSDLQASFSSMSMSNSSKVSSGEYTLSSNPPNPKTSFRLGDWICNSPNCAAHNFGLLLKLSSFALLFLLISMLTDSFPCMILHRRNLACIGCGCPRSNSGNTSGANMHQHQHHQHQGQQGLNTSTSRAIPSPRFNTMANNVTYYSTGPPPTHTFQAPQQHREPQQHLNVHPIIGQSHPPSPFGASSSTLPHATNPPKSTHPLLTPSGRAFAVGGKVQNISSDPLSPCIMYWPDNEPFPEQGQIRPNGLIGVAQPPILNTGNRGPISHVTGFARNATTLIGDDERSAKLAFLGLPFLNVVFTLNHAEGNGDSISAAVQAERIALLTSVLSQTQINGGNLNIPSATQAPRSHSLTPPQAKRPFIDVSPPQTVNRTVHRSQSHFALGQQFVAQSPPFTASSPIYQTSGNRQPSPFYSIGSDVHRNTTVNARANMDHLTPTVNGGINSNLQTSNHVGINAQSVNNSSINNTVHSTPISVHAPAPLLPSFLQDIVQSPALSPTSTTTSSADLSSVEEYEDFQSPRASMFPRARGDSGSSDVNSPIANIWRLDGEESKSLSAFPLPNHHELVGARKASGEKLRFGGTPE</sequence>
<dbReference type="AlphaFoldDB" id="A0A409XHR3"/>
<feature type="region of interest" description="Disordered" evidence="1">
    <location>
        <begin position="333"/>
        <end position="363"/>
    </location>
</feature>
<evidence type="ECO:0000313" key="3">
    <source>
        <dbReference type="Proteomes" id="UP000283269"/>
    </source>
</evidence>
<dbReference type="EMBL" id="NHYD01001659">
    <property type="protein sequence ID" value="PPQ90294.1"/>
    <property type="molecule type" value="Genomic_DNA"/>
</dbReference>
<feature type="region of interest" description="Disordered" evidence="1">
    <location>
        <begin position="406"/>
        <end position="436"/>
    </location>
</feature>
<dbReference type="OrthoDB" id="448399at2759"/>
<gene>
    <name evidence="2" type="ORF">CVT25_013119</name>
</gene>
<protein>
    <recommendedName>
        <fullName evidence="4">RRM domain-containing protein</fullName>
    </recommendedName>
</protein>
<evidence type="ECO:0000256" key="1">
    <source>
        <dbReference type="SAM" id="MobiDB-lite"/>
    </source>
</evidence>
<evidence type="ECO:0000313" key="2">
    <source>
        <dbReference type="EMBL" id="PPQ90294.1"/>
    </source>
</evidence>
<feature type="compositionally biased region" description="Polar residues" evidence="1">
    <location>
        <begin position="353"/>
        <end position="363"/>
    </location>
</feature>
<reference evidence="2 3" key="1">
    <citation type="journal article" date="2018" name="Evol. Lett.">
        <title>Horizontal gene cluster transfer increased hallucinogenic mushroom diversity.</title>
        <authorList>
            <person name="Reynolds H.T."/>
            <person name="Vijayakumar V."/>
            <person name="Gluck-Thaler E."/>
            <person name="Korotkin H.B."/>
            <person name="Matheny P.B."/>
            <person name="Slot J.C."/>
        </authorList>
    </citation>
    <scope>NUCLEOTIDE SEQUENCE [LARGE SCALE GENOMIC DNA]</scope>
    <source>
        <strain evidence="2 3">2631</strain>
    </source>
</reference>
<feature type="region of interest" description="Disordered" evidence="1">
    <location>
        <begin position="62"/>
        <end position="85"/>
    </location>
</feature>
<feature type="region of interest" description="Disordered" evidence="1">
    <location>
        <begin position="727"/>
        <end position="770"/>
    </location>
</feature>
<proteinExistence type="predicted"/>
<name>A0A409XHR3_PSICY</name>
<comment type="caution">
    <text evidence="2">The sequence shown here is derived from an EMBL/GenBank/DDBJ whole genome shotgun (WGS) entry which is preliminary data.</text>
</comment>
<evidence type="ECO:0008006" key="4">
    <source>
        <dbReference type="Google" id="ProtNLM"/>
    </source>
</evidence>
<feature type="compositionally biased region" description="Low complexity" evidence="1">
    <location>
        <begin position="727"/>
        <end position="740"/>
    </location>
</feature>
<dbReference type="Proteomes" id="UP000283269">
    <property type="component" value="Unassembled WGS sequence"/>
</dbReference>
<organism evidence="2 3">
    <name type="scientific">Psilocybe cyanescens</name>
    <dbReference type="NCBI Taxonomy" id="93625"/>
    <lineage>
        <taxon>Eukaryota</taxon>
        <taxon>Fungi</taxon>
        <taxon>Dikarya</taxon>
        <taxon>Basidiomycota</taxon>
        <taxon>Agaricomycotina</taxon>
        <taxon>Agaricomycetes</taxon>
        <taxon>Agaricomycetidae</taxon>
        <taxon>Agaricales</taxon>
        <taxon>Agaricineae</taxon>
        <taxon>Strophariaceae</taxon>
        <taxon>Psilocybe</taxon>
    </lineage>
</organism>
<feature type="compositionally biased region" description="Low complexity" evidence="1">
    <location>
        <begin position="62"/>
        <end position="83"/>
    </location>
</feature>